<dbReference type="InterPro" id="IPR046818">
    <property type="entry name" value="MmeI_C"/>
</dbReference>
<evidence type="ECO:0000313" key="4">
    <source>
        <dbReference type="Proteomes" id="UP000244128"/>
    </source>
</evidence>
<evidence type="ECO:0000256" key="1">
    <source>
        <dbReference type="SAM" id="MobiDB-lite"/>
    </source>
</evidence>
<dbReference type="Proteomes" id="UP000244128">
    <property type="component" value="Unassembled WGS sequence"/>
</dbReference>
<feature type="compositionally biased region" description="Basic and acidic residues" evidence="1">
    <location>
        <begin position="8"/>
        <end position="24"/>
    </location>
</feature>
<dbReference type="Pfam" id="PF20467">
    <property type="entry name" value="MmeI_C"/>
    <property type="match status" value="1"/>
</dbReference>
<feature type="domain" description="MmeI-like C-terminal" evidence="2">
    <location>
        <begin position="99"/>
        <end position="154"/>
    </location>
</feature>
<proteinExistence type="predicted"/>
<dbReference type="RefSeq" id="WP_219909301.1">
    <property type="nucleotide sequence ID" value="NZ_QAOI01000021.1"/>
</dbReference>
<reference evidence="3 4" key="1">
    <citation type="submission" date="2018-04" db="EMBL/GenBank/DDBJ databases">
        <title>Active sludge and wastewater microbial communities from Klosterneuburg, Austria.</title>
        <authorList>
            <person name="Wagner M."/>
        </authorList>
    </citation>
    <scope>NUCLEOTIDE SEQUENCE [LARGE SCALE GENOMIC DNA]</scope>
    <source>
        <strain evidence="3 4">Nm49</strain>
    </source>
</reference>
<accession>A0A2T5HXB4</accession>
<comment type="caution">
    <text evidence="3">The sequence shown here is derived from an EMBL/GenBank/DDBJ whole genome shotgun (WGS) entry which is preliminary data.</text>
</comment>
<dbReference type="EMBL" id="QAOI01000021">
    <property type="protein sequence ID" value="PTQ76217.1"/>
    <property type="molecule type" value="Genomic_DNA"/>
</dbReference>
<protein>
    <recommendedName>
        <fullName evidence="2">MmeI-like C-terminal domain-containing protein</fullName>
    </recommendedName>
</protein>
<feature type="region of interest" description="Disordered" evidence="1">
    <location>
        <begin position="1"/>
        <end position="28"/>
    </location>
</feature>
<name>A0A2T5HXB4_9PROT</name>
<evidence type="ECO:0000259" key="2">
    <source>
        <dbReference type="Pfam" id="PF20467"/>
    </source>
</evidence>
<dbReference type="AlphaFoldDB" id="A0A2T5HXB4"/>
<gene>
    <name evidence="3" type="ORF">C8R26_12131</name>
</gene>
<sequence length="169" mass="19059">MTPADTNPKSDEEKRALGYKDSDNQARTGEYAAPIPAIIANESQRPAALAIAEAAFKLNQLRSNWLNPPEWVDWVITPEELKAGFPKRPVAKPGHEDELKKRTLTNLYNAKPAWLTNAHQALDKAVATAYGWKDYTPDMPDAEILQRLLQLNLQRTGRQSSIQPHHEKR</sequence>
<evidence type="ECO:0000313" key="3">
    <source>
        <dbReference type="EMBL" id="PTQ76217.1"/>
    </source>
</evidence>
<organism evidence="3 4">
    <name type="scientific">Nitrosomonas oligotropha</name>
    <dbReference type="NCBI Taxonomy" id="42354"/>
    <lineage>
        <taxon>Bacteria</taxon>
        <taxon>Pseudomonadati</taxon>
        <taxon>Pseudomonadota</taxon>
        <taxon>Betaproteobacteria</taxon>
        <taxon>Nitrosomonadales</taxon>
        <taxon>Nitrosomonadaceae</taxon>
        <taxon>Nitrosomonas</taxon>
    </lineage>
</organism>